<feature type="non-terminal residue" evidence="1">
    <location>
        <position position="53"/>
    </location>
</feature>
<dbReference type="AlphaFoldDB" id="X1VF47"/>
<protein>
    <submittedName>
        <fullName evidence="1">Uncharacterized protein</fullName>
    </submittedName>
</protein>
<gene>
    <name evidence="1" type="ORF">S12H4_63172</name>
</gene>
<feature type="non-terminal residue" evidence="1">
    <location>
        <position position="1"/>
    </location>
</feature>
<name>X1VF47_9ZZZZ</name>
<dbReference type="EMBL" id="BARW01042796">
    <property type="protein sequence ID" value="GAJ16517.1"/>
    <property type="molecule type" value="Genomic_DNA"/>
</dbReference>
<dbReference type="SUPFAM" id="SSF53756">
    <property type="entry name" value="UDP-Glycosyltransferase/glycogen phosphorylase"/>
    <property type="match status" value="1"/>
</dbReference>
<organism evidence="1">
    <name type="scientific">marine sediment metagenome</name>
    <dbReference type="NCBI Taxonomy" id="412755"/>
    <lineage>
        <taxon>unclassified sequences</taxon>
        <taxon>metagenomes</taxon>
        <taxon>ecological metagenomes</taxon>
    </lineage>
</organism>
<dbReference type="Gene3D" id="3.40.50.2000">
    <property type="entry name" value="Glycogen Phosphorylase B"/>
    <property type="match status" value="1"/>
</dbReference>
<accession>X1VF47</accession>
<evidence type="ECO:0000313" key="1">
    <source>
        <dbReference type="EMBL" id="GAJ16517.1"/>
    </source>
</evidence>
<comment type="caution">
    <text evidence="1">The sequence shown here is derived from an EMBL/GenBank/DDBJ whole genome shotgun (WGS) entry which is preliminary data.</text>
</comment>
<proteinExistence type="predicted"/>
<reference evidence="1" key="1">
    <citation type="journal article" date="2014" name="Front. Microbiol.">
        <title>High frequency of phylogenetically diverse reductive dehalogenase-homologous genes in deep subseafloor sedimentary metagenomes.</title>
        <authorList>
            <person name="Kawai M."/>
            <person name="Futagami T."/>
            <person name="Toyoda A."/>
            <person name="Takaki Y."/>
            <person name="Nishi S."/>
            <person name="Hori S."/>
            <person name="Arai W."/>
            <person name="Tsubouchi T."/>
            <person name="Morono Y."/>
            <person name="Uchiyama I."/>
            <person name="Ito T."/>
            <person name="Fujiyama A."/>
            <person name="Inagaki F."/>
            <person name="Takami H."/>
        </authorList>
    </citation>
    <scope>NUCLEOTIDE SEQUENCE</scope>
    <source>
        <strain evidence="1">Expedition CK06-06</strain>
    </source>
</reference>
<sequence length="53" mass="5707">LVGKLTEFKGVDVLLDAAGIYERELGDVTTLIIGDGALRLHLEEQAERLGLKG</sequence>